<comment type="caution">
    <text evidence="2">The sequence shown here is derived from an EMBL/GenBank/DDBJ whole genome shotgun (WGS) entry which is preliminary data.</text>
</comment>
<gene>
    <name evidence="2" type="ORF">ECC02_006985</name>
</gene>
<organism evidence="2 3">
    <name type="scientific">Trypanosoma cruzi</name>
    <dbReference type="NCBI Taxonomy" id="5693"/>
    <lineage>
        <taxon>Eukaryota</taxon>
        <taxon>Discoba</taxon>
        <taxon>Euglenozoa</taxon>
        <taxon>Kinetoplastea</taxon>
        <taxon>Metakinetoplastina</taxon>
        <taxon>Trypanosomatida</taxon>
        <taxon>Trypanosomatidae</taxon>
        <taxon>Trypanosoma</taxon>
        <taxon>Schizotrypanum</taxon>
    </lineage>
</organism>
<dbReference type="AlphaFoldDB" id="A0A7J6XZW3"/>
<name>A0A7J6XZW3_TRYCR</name>
<proteinExistence type="predicted"/>
<dbReference type="VEuPathDB" id="TriTrypDB:ECC02_006985"/>
<sequence>MWWGLVCRPCWSLPPPSVCCSRCMTVCVCVCLLPRIGVCVVRAVRRTVHAWLLLSRLVWFALRVCLPHLSSPLLLSIFLTVQISSTPLNDHTHDDDDVPSAVRPAGARLVLLPVRMCDRECSRTILPPPLRLQRRRPQRLPPRLPLRRQQLQRLRPRPPLHKHQLRPRRPLHKHQLRPPLPRRRQALRLQRRQLRGPPAHRHFFAKLTAVPAALRGFMPRWCSRCPCWLTAVCAEGKCGL</sequence>
<reference evidence="2 3" key="1">
    <citation type="journal article" date="2019" name="Genome Biol. Evol.">
        <title>Nanopore Sequencing Significantly Improves Genome Assembly of the Protozoan Parasite Trypanosoma cruzi.</title>
        <authorList>
            <person name="Diaz-Viraque F."/>
            <person name="Pita S."/>
            <person name="Greif G."/>
            <person name="de Souza R.C.M."/>
            <person name="Iraola G."/>
            <person name="Robello C."/>
        </authorList>
    </citation>
    <scope>NUCLEOTIDE SEQUENCE [LARGE SCALE GENOMIC DNA]</scope>
    <source>
        <strain evidence="2 3">Berenice</strain>
    </source>
</reference>
<evidence type="ECO:0008006" key="4">
    <source>
        <dbReference type="Google" id="ProtNLM"/>
    </source>
</evidence>
<evidence type="ECO:0000256" key="1">
    <source>
        <dbReference type="SAM" id="MobiDB-lite"/>
    </source>
</evidence>
<feature type="region of interest" description="Disordered" evidence="1">
    <location>
        <begin position="132"/>
        <end position="183"/>
    </location>
</feature>
<accession>A0A7J6XZW3</accession>
<protein>
    <recommendedName>
        <fullName evidence="4">Mucin TcMUCII</fullName>
    </recommendedName>
</protein>
<evidence type="ECO:0000313" key="3">
    <source>
        <dbReference type="Proteomes" id="UP000583944"/>
    </source>
</evidence>
<dbReference type="EMBL" id="JABDHM010000059">
    <property type="protein sequence ID" value="KAF5219977.1"/>
    <property type="molecule type" value="Genomic_DNA"/>
</dbReference>
<dbReference type="Proteomes" id="UP000583944">
    <property type="component" value="Unassembled WGS sequence"/>
</dbReference>
<feature type="compositionally biased region" description="Basic residues" evidence="1">
    <location>
        <begin position="154"/>
        <end position="183"/>
    </location>
</feature>
<evidence type="ECO:0000313" key="2">
    <source>
        <dbReference type="EMBL" id="KAF5219977.1"/>
    </source>
</evidence>